<dbReference type="EMBL" id="LGRX02024114">
    <property type="protein sequence ID" value="KAK3254119.1"/>
    <property type="molecule type" value="Genomic_DNA"/>
</dbReference>
<protein>
    <submittedName>
        <fullName evidence="1">Uncharacterized protein</fullName>
    </submittedName>
</protein>
<evidence type="ECO:0000313" key="1">
    <source>
        <dbReference type="EMBL" id="KAK3254119.1"/>
    </source>
</evidence>
<proteinExistence type="predicted"/>
<accession>A0AAE0CGW9</accession>
<dbReference type="AlphaFoldDB" id="A0AAE0CGW9"/>
<comment type="caution">
    <text evidence="1">The sequence shown here is derived from an EMBL/GenBank/DDBJ whole genome shotgun (WGS) entry which is preliminary data.</text>
</comment>
<name>A0AAE0CGW9_9CHLO</name>
<dbReference type="Proteomes" id="UP001190700">
    <property type="component" value="Unassembled WGS sequence"/>
</dbReference>
<organism evidence="1 2">
    <name type="scientific">Cymbomonas tetramitiformis</name>
    <dbReference type="NCBI Taxonomy" id="36881"/>
    <lineage>
        <taxon>Eukaryota</taxon>
        <taxon>Viridiplantae</taxon>
        <taxon>Chlorophyta</taxon>
        <taxon>Pyramimonadophyceae</taxon>
        <taxon>Pyramimonadales</taxon>
        <taxon>Pyramimonadaceae</taxon>
        <taxon>Cymbomonas</taxon>
    </lineage>
</organism>
<sequence length="141" mass="15308">MNVMFAAELAQREAKMGSRITAYSVHPGPTASVGGVRYELPKRYQQRLSMTSEQLAKQARQLNIKTTAEAAQAPLWLASVPGSWPGGGAANGAFYLSTPPYTETVYEGPIGWRTKQNATDLWNLSLSLTLPSDTAQDESTM</sequence>
<dbReference type="Gene3D" id="3.40.50.720">
    <property type="entry name" value="NAD(P)-binding Rossmann-like Domain"/>
    <property type="match status" value="1"/>
</dbReference>
<gene>
    <name evidence="1" type="ORF">CYMTET_36656</name>
</gene>
<evidence type="ECO:0000313" key="2">
    <source>
        <dbReference type="Proteomes" id="UP001190700"/>
    </source>
</evidence>
<reference evidence="1 2" key="1">
    <citation type="journal article" date="2015" name="Genome Biol. Evol.">
        <title>Comparative Genomics of a Bacterivorous Green Alga Reveals Evolutionary Causalities and Consequences of Phago-Mixotrophic Mode of Nutrition.</title>
        <authorList>
            <person name="Burns J.A."/>
            <person name="Paasch A."/>
            <person name="Narechania A."/>
            <person name="Kim E."/>
        </authorList>
    </citation>
    <scope>NUCLEOTIDE SEQUENCE [LARGE SCALE GENOMIC DNA]</scope>
    <source>
        <strain evidence="1 2">PLY_AMNH</strain>
    </source>
</reference>
<keyword evidence="2" id="KW-1185">Reference proteome</keyword>